<evidence type="ECO:0000256" key="5">
    <source>
        <dbReference type="ARBA" id="ARBA00023242"/>
    </source>
</evidence>
<dbReference type="SUPFAM" id="SSF101936">
    <property type="entry name" value="DNA-binding pseudobarrel domain"/>
    <property type="match status" value="1"/>
</dbReference>
<organism evidence="7 8">
    <name type="scientific">Crotalaria pallida</name>
    <name type="common">Smooth rattlebox</name>
    <name type="synonym">Crotalaria striata</name>
    <dbReference type="NCBI Taxonomy" id="3830"/>
    <lineage>
        <taxon>Eukaryota</taxon>
        <taxon>Viridiplantae</taxon>
        <taxon>Streptophyta</taxon>
        <taxon>Embryophyta</taxon>
        <taxon>Tracheophyta</taxon>
        <taxon>Spermatophyta</taxon>
        <taxon>Magnoliopsida</taxon>
        <taxon>eudicotyledons</taxon>
        <taxon>Gunneridae</taxon>
        <taxon>Pentapetalae</taxon>
        <taxon>rosids</taxon>
        <taxon>fabids</taxon>
        <taxon>Fabales</taxon>
        <taxon>Fabaceae</taxon>
        <taxon>Papilionoideae</taxon>
        <taxon>50 kb inversion clade</taxon>
        <taxon>genistoids sensu lato</taxon>
        <taxon>core genistoids</taxon>
        <taxon>Crotalarieae</taxon>
        <taxon>Crotalaria</taxon>
    </lineage>
</organism>
<evidence type="ECO:0000256" key="3">
    <source>
        <dbReference type="ARBA" id="ARBA00023125"/>
    </source>
</evidence>
<dbReference type="GO" id="GO:0005634">
    <property type="term" value="C:nucleus"/>
    <property type="evidence" value="ECO:0007669"/>
    <property type="project" value="UniProtKB-SubCell"/>
</dbReference>
<dbReference type="Proteomes" id="UP001372338">
    <property type="component" value="Unassembled WGS sequence"/>
</dbReference>
<dbReference type="Gene3D" id="2.40.330.10">
    <property type="entry name" value="DNA-binding pseudobarrel domain"/>
    <property type="match status" value="1"/>
</dbReference>
<comment type="caution">
    <text evidence="7">The sequence shown here is derived from an EMBL/GenBank/DDBJ whole genome shotgun (WGS) entry which is preliminary data.</text>
</comment>
<evidence type="ECO:0000256" key="6">
    <source>
        <dbReference type="SAM" id="MobiDB-lite"/>
    </source>
</evidence>
<reference evidence="7 8" key="1">
    <citation type="submission" date="2024-01" db="EMBL/GenBank/DDBJ databases">
        <title>The genomes of 5 underutilized Papilionoideae crops provide insights into root nodulation and disease resistanc.</title>
        <authorList>
            <person name="Yuan L."/>
        </authorList>
    </citation>
    <scope>NUCLEOTIDE SEQUENCE [LARGE SCALE GENOMIC DNA]</scope>
    <source>
        <strain evidence="7">ZHUSHIDOU_FW_LH</strain>
        <tissue evidence="7">Leaf</tissue>
    </source>
</reference>
<dbReference type="GO" id="GO:0003677">
    <property type="term" value="F:DNA binding"/>
    <property type="evidence" value="ECO:0007669"/>
    <property type="project" value="UniProtKB-KW"/>
</dbReference>
<dbReference type="PANTHER" id="PTHR31541:SF25">
    <property type="entry name" value="GAMMA-GLIADIN B"/>
    <property type="match status" value="1"/>
</dbReference>
<dbReference type="InterPro" id="IPR015300">
    <property type="entry name" value="DNA-bd_pseudobarrel_sf"/>
</dbReference>
<comment type="subcellular location">
    <subcellularLocation>
        <location evidence="1">Nucleus</location>
    </subcellularLocation>
</comment>
<keyword evidence="3" id="KW-0238">DNA-binding</keyword>
<evidence type="ECO:0000313" key="7">
    <source>
        <dbReference type="EMBL" id="KAK7245548.1"/>
    </source>
</evidence>
<proteinExistence type="predicted"/>
<dbReference type="PANTHER" id="PTHR31541">
    <property type="entry name" value="B3 DOMAIN PLANT PROTEIN-RELATED"/>
    <property type="match status" value="1"/>
</dbReference>
<sequence>MFGDPLVSALTLLAEEATRQRSIPLHIKKITFRVGASKPMKSEAAADEPLKTYDLAKTETTSSNKPFDLCSKKPIKAMDSASEGSSSSNLCLSPKKMSNFNANDALEEEASSEKRPTIFMNSAIAGAEPANFEEDDHVMRMKKGKGLKRTRETLIDDDAIDGEWVPGESSSSKTKKKQKKSVTRPQAVEVEVEAEPSVLPQEFMDRINEMGGTEITLVFSKVLYTTDLTKQANRLLMSFRKIKNAAFLREGELQEIKAKMEVPLIQPSLELTNITLTLWDMAKSNGTTNYYYALITNWKKVVDANELKENDKVEVWSFRVQEELHLALVKV</sequence>
<name>A0AAN9E326_CROPI</name>
<dbReference type="AlphaFoldDB" id="A0AAN9E326"/>
<gene>
    <name evidence="7" type="ORF">RIF29_40395</name>
</gene>
<evidence type="ECO:0000313" key="8">
    <source>
        <dbReference type="Proteomes" id="UP001372338"/>
    </source>
</evidence>
<keyword evidence="4" id="KW-0804">Transcription</keyword>
<dbReference type="Pfam" id="PF03754">
    <property type="entry name" value="At2g31720-like"/>
    <property type="match status" value="1"/>
</dbReference>
<evidence type="ECO:0000256" key="4">
    <source>
        <dbReference type="ARBA" id="ARBA00023163"/>
    </source>
</evidence>
<keyword evidence="8" id="KW-1185">Reference proteome</keyword>
<protein>
    <submittedName>
        <fullName evidence="7">Uncharacterized protein</fullName>
    </submittedName>
</protein>
<accession>A0AAN9E326</accession>
<evidence type="ECO:0000256" key="2">
    <source>
        <dbReference type="ARBA" id="ARBA00023015"/>
    </source>
</evidence>
<dbReference type="InterPro" id="IPR005508">
    <property type="entry name" value="At2g31720-like"/>
</dbReference>
<keyword evidence="2" id="KW-0805">Transcription regulation</keyword>
<dbReference type="EMBL" id="JAYWIO010000008">
    <property type="protein sequence ID" value="KAK7245548.1"/>
    <property type="molecule type" value="Genomic_DNA"/>
</dbReference>
<keyword evidence="5" id="KW-0539">Nucleus</keyword>
<feature type="compositionally biased region" description="Basic residues" evidence="6">
    <location>
        <begin position="173"/>
        <end position="182"/>
    </location>
</feature>
<evidence type="ECO:0000256" key="1">
    <source>
        <dbReference type="ARBA" id="ARBA00004123"/>
    </source>
</evidence>
<feature type="region of interest" description="Disordered" evidence="6">
    <location>
        <begin position="161"/>
        <end position="185"/>
    </location>
</feature>